<dbReference type="EMBL" id="CM020620">
    <property type="protein sequence ID" value="KAK1867753.1"/>
    <property type="molecule type" value="Genomic_DNA"/>
</dbReference>
<comment type="caution">
    <text evidence="1">The sequence shown here is derived from an EMBL/GenBank/DDBJ whole genome shotgun (WGS) entry which is preliminary data.</text>
</comment>
<evidence type="ECO:0000313" key="1">
    <source>
        <dbReference type="EMBL" id="KAK1867753.1"/>
    </source>
</evidence>
<keyword evidence="2" id="KW-1185">Reference proteome</keyword>
<organism evidence="1 2">
    <name type="scientific">Pyropia yezoensis</name>
    <name type="common">Susabi-nori</name>
    <name type="synonym">Porphyra yezoensis</name>
    <dbReference type="NCBI Taxonomy" id="2788"/>
    <lineage>
        <taxon>Eukaryota</taxon>
        <taxon>Rhodophyta</taxon>
        <taxon>Bangiophyceae</taxon>
        <taxon>Bangiales</taxon>
        <taxon>Bangiaceae</taxon>
        <taxon>Pyropia</taxon>
    </lineage>
</organism>
<proteinExistence type="predicted"/>
<reference evidence="1" key="1">
    <citation type="submission" date="2019-11" db="EMBL/GenBank/DDBJ databases">
        <title>Nori genome reveals adaptations in red seaweeds to the harsh intertidal environment.</title>
        <authorList>
            <person name="Wang D."/>
            <person name="Mao Y."/>
        </authorList>
    </citation>
    <scope>NUCLEOTIDE SEQUENCE</scope>
    <source>
        <tissue evidence="1">Gametophyte</tissue>
    </source>
</reference>
<protein>
    <submittedName>
        <fullName evidence="1">Uncharacterized protein</fullName>
    </submittedName>
</protein>
<accession>A0ACC3CD45</accession>
<gene>
    <name evidence="1" type="ORF">I4F81_010254</name>
</gene>
<evidence type="ECO:0000313" key="2">
    <source>
        <dbReference type="Proteomes" id="UP000798662"/>
    </source>
</evidence>
<dbReference type="Proteomes" id="UP000798662">
    <property type="component" value="Chromosome 3"/>
</dbReference>
<sequence>MQPSVALAACCPPYLPDTHRRRPGRHWPPAACGGTPTAPHWPSS</sequence>
<name>A0ACC3CD45_PYRYE</name>